<dbReference type="Proteomes" id="UP000515498">
    <property type="component" value="Chromosome"/>
</dbReference>
<dbReference type="RefSeq" id="WP_187097096.1">
    <property type="nucleotide sequence ID" value="NZ_CP059894.1"/>
</dbReference>
<evidence type="ECO:0000313" key="2">
    <source>
        <dbReference type="Proteomes" id="UP000515498"/>
    </source>
</evidence>
<reference evidence="1 2" key="1">
    <citation type="submission" date="2020-07" db="EMBL/GenBank/DDBJ databases">
        <title>Draft genome sequence of four isobutane-metabolizing strains capable of cometabolically degrading diverse ether contaminants.</title>
        <authorList>
            <person name="Chen W."/>
            <person name="Faulkner N."/>
            <person name="Smith C."/>
            <person name="Hyman M."/>
        </authorList>
    </citation>
    <scope>NUCLEOTIDE SEQUENCE [LARGE SCALE GENOMIC DNA]</scope>
    <source>
        <strain evidence="1 2">2A</strain>
    </source>
</reference>
<dbReference type="PANTHER" id="PTHR12526">
    <property type="entry name" value="GLYCOSYLTRANSFERASE"/>
    <property type="match status" value="1"/>
</dbReference>
<dbReference type="SUPFAM" id="SSF53756">
    <property type="entry name" value="UDP-Glycosyltransferase/glycogen phosphorylase"/>
    <property type="match status" value="1"/>
</dbReference>
<evidence type="ECO:0000313" key="1">
    <source>
        <dbReference type="EMBL" id="QNJ92815.1"/>
    </source>
</evidence>
<dbReference type="KEGG" id="mflu:HZU40_32715"/>
<sequence length="411" mass="44860">MTTLVLASTRVDTLHSGYDLRVAQLCALVPDELHLVVAPHYPLPARTPTMDNSALFASVIECPPILTGSQALRRHLRLDNHHYLRMSRPREAAATRRLLSAVVAERDVRRVIVFGESLVELVRDIPSCSMVLDVCDSTALTQSRAFAHAGGFRGGRNWRDALDLYRARRTEARLPALFDAVTTVGDMDTAEIVKRSGTAANVITVPNGVDDAFLAPMPPPAQRQGVVFWGNLDFEPNAHALSYFFDEVWFPALRAAGVEVAVMGRNAPAWLAALAEREPLVRVTGFVADLRAEASRYPVMVNPMQTGSGLKNKVLEAFGLGIAVVSTARGVEALPGVRHREHLVVADGGAEFVTAVLGLLDDPARRLRLRANANALLHEHYPWHVTGRPWQALFRETEASAKAVAGQEESA</sequence>
<gene>
    <name evidence="1" type="ORF">HZU40_32715</name>
</gene>
<name>A0A7G8PEP9_9MYCO</name>
<organism evidence="1 2">
    <name type="scientific">Mycolicibacterium fluoranthenivorans</name>
    <dbReference type="NCBI Taxonomy" id="258505"/>
    <lineage>
        <taxon>Bacteria</taxon>
        <taxon>Bacillati</taxon>
        <taxon>Actinomycetota</taxon>
        <taxon>Actinomycetes</taxon>
        <taxon>Mycobacteriales</taxon>
        <taxon>Mycobacteriaceae</taxon>
        <taxon>Mycolicibacterium</taxon>
    </lineage>
</organism>
<dbReference type="AlphaFoldDB" id="A0A7G8PEP9"/>
<dbReference type="EMBL" id="CP059894">
    <property type="protein sequence ID" value="QNJ92815.1"/>
    <property type="molecule type" value="Genomic_DNA"/>
</dbReference>
<proteinExistence type="predicted"/>
<keyword evidence="1" id="KW-0808">Transferase</keyword>
<accession>A0A7G8PEP9</accession>
<dbReference type="CDD" id="cd03801">
    <property type="entry name" value="GT4_PimA-like"/>
    <property type="match status" value="1"/>
</dbReference>
<dbReference type="Pfam" id="PF13692">
    <property type="entry name" value="Glyco_trans_1_4"/>
    <property type="match status" value="1"/>
</dbReference>
<protein>
    <submittedName>
        <fullName evidence="1">Glycosyltransferase</fullName>
    </submittedName>
</protein>
<dbReference type="GO" id="GO:0016757">
    <property type="term" value="F:glycosyltransferase activity"/>
    <property type="evidence" value="ECO:0007669"/>
    <property type="project" value="TreeGrafter"/>
</dbReference>
<dbReference type="PANTHER" id="PTHR12526:SF600">
    <property type="entry name" value="GLYCOSYL TRANSFERASE GROUP 1"/>
    <property type="match status" value="1"/>
</dbReference>
<dbReference type="Gene3D" id="3.40.50.2000">
    <property type="entry name" value="Glycogen Phosphorylase B"/>
    <property type="match status" value="1"/>
</dbReference>